<dbReference type="EMBL" id="LVYI01000006">
    <property type="protein sequence ID" value="OAP58201.1"/>
    <property type="molecule type" value="Genomic_DNA"/>
</dbReference>
<comment type="subcellular location">
    <subcellularLocation>
        <location evidence="2">Cytoplasm</location>
    </subcellularLocation>
    <subcellularLocation>
        <location evidence="1">Membrane</location>
        <topology evidence="1">Peripheral membrane protein</topology>
    </subcellularLocation>
</comment>
<evidence type="ECO:0000256" key="8">
    <source>
        <dbReference type="ARBA" id="ARBA00022843"/>
    </source>
</evidence>
<dbReference type="GO" id="GO:0030125">
    <property type="term" value="C:clathrin vesicle coat"/>
    <property type="evidence" value="ECO:0007669"/>
    <property type="project" value="TreeGrafter"/>
</dbReference>
<organism evidence="12 13">
    <name type="scientific">Fonsecaea erecta</name>
    <dbReference type="NCBI Taxonomy" id="1367422"/>
    <lineage>
        <taxon>Eukaryota</taxon>
        <taxon>Fungi</taxon>
        <taxon>Dikarya</taxon>
        <taxon>Ascomycota</taxon>
        <taxon>Pezizomycotina</taxon>
        <taxon>Eurotiomycetes</taxon>
        <taxon>Chaetothyriomycetidae</taxon>
        <taxon>Chaetothyriales</taxon>
        <taxon>Herpotrichiellaceae</taxon>
        <taxon>Fonsecaea</taxon>
    </lineage>
</organism>
<dbReference type="RefSeq" id="XP_018691568.1">
    <property type="nucleotide sequence ID" value="XM_018838800.1"/>
</dbReference>
<evidence type="ECO:0000256" key="6">
    <source>
        <dbReference type="ARBA" id="ARBA00022553"/>
    </source>
</evidence>
<dbReference type="GO" id="GO:0005886">
    <property type="term" value="C:plasma membrane"/>
    <property type="evidence" value="ECO:0007669"/>
    <property type="project" value="TreeGrafter"/>
</dbReference>
<evidence type="ECO:0000313" key="12">
    <source>
        <dbReference type="EMBL" id="OAP58201.1"/>
    </source>
</evidence>
<evidence type="ECO:0000256" key="10">
    <source>
        <dbReference type="SAM" id="MobiDB-lite"/>
    </source>
</evidence>
<comment type="caution">
    <text evidence="12">The sequence shown here is derived from an EMBL/GenBank/DDBJ whole genome shotgun (WGS) entry which is preliminary data.</text>
</comment>
<accession>A0A178ZFD7</accession>
<keyword evidence="9" id="KW-0472">Membrane</keyword>
<feature type="region of interest" description="Disordered" evidence="10">
    <location>
        <begin position="341"/>
        <end position="456"/>
    </location>
</feature>
<feature type="domain" description="ENTH" evidence="11">
    <location>
        <begin position="10"/>
        <end position="143"/>
    </location>
</feature>
<dbReference type="GO" id="GO:0006897">
    <property type="term" value="P:endocytosis"/>
    <property type="evidence" value="ECO:0007669"/>
    <property type="project" value="EnsemblFungi"/>
</dbReference>
<feature type="region of interest" description="Disordered" evidence="10">
    <location>
        <begin position="247"/>
        <end position="270"/>
    </location>
</feature>
<evidence type="ECO:0000256" key="2">
    <source>
        <dbReference type="ARBA" id="ARBA00004496"/>
    </source>
</evidence>
<evidence type="ECO:0000256" key="7">
    <source>
        <dbReference type="ARBA" id="ARBA00022737"/>
    </source>
</evidence>
<evidence type="ECO:0000313" key="13">
    <source>
        <dbReference type="Proteomes" id="UP000078343"/>
    </source>
</evidence>
<evidence type="ECO:0000256" key="3">
    <source>
        <dbReference type="ARBA" id="ARBA00010130"/>
    </source>
</evidence>
<dbReference type="SMART" id="SM00273">
    <property type="entry name" value="ENTH"/>
    <property type="match status" value="1"/>
</dbReference>
<dbReference type="OrthoDB" id="4033880at2759"/>
<dbReference type="GeneID" id="30011459"/>
<dbReference type="Gene3D" id="1.25.40.90">
    <property type="match status" value="1"/>
</dbReference>
<proteinExistence type="inferred from homology"/>
<evidence type="ECO:0000256" key="9">
    <source>
        <dbReference type="ARBA" id="ARBA00023136"/>
    </source>
</evidence>
<name>A0A178ZFD7_9EURO</name>
<keyword evidence="13" id="KW-1185">Reference proteome</keyword>
<dbReference type="CDD" id="cd16991">
    <property type="entry name" value="ENTH_Ent1_Ent2"/>
    <property type="match status" value="1"/>
</dbReference>
<dbReference type="FunFam" id="1.25.40.90:FF:000010">
    <property type="entry name" value="EH domain binding protein"/>
    <property type="match status" value="1"/>
</dbReference>
<dbReference type="PANTHER" id="PTHR12276">
    <property type="entry name" value="EPSIN/ENT-RELATED"/>
    <property type="match status" value="1"/>
</dbReference>
<dbReference type="GO" id="GO:0005546">
    <property type="term" value="F:phosphatidylinositol-4,5-bisphosphate binding"/>
    <property type="evidence" value="ECO:0007669"/>
    <property type="project" value="EnsemblFungi"/>
</dbReference>
<evidence type="ECO:0000256" key="1">
    <source>
        <dbReference type="ARBA" id="ARBA00004170"/>
    </source>
</evidence>
<dbReference type="InterPro" id="IPR013809">
    <property type="entry name" value="ENTH"/>
</dbReference>
<keyword evidence="8" id="KW-0832">Ubl conjugation</keyword>
<keyword evidence="6" id="KW-0597">Phosphoprotein</keyword>
<protein>
    <recommendedName>
        <fullName evidence="11">ENTH domain-containing protein</fullName>
    </recommendedName>
</protein>
<dbReference type="GO" id="GO:0007015">
    <property type="term" value="P:actin filament organization"/>
    <property type="evidence" value="ECO:0007669"/>
    <property type="project" value="TreeGrafter"/>
</dbReference>
<dbReference type="GO" id="GO:0005768">
    <property type="term" value="C:endosome"/>
    <property type="evidence" value="ECO:0007669"/>
    <property type="project" value="TreeGrafter"/>
</dbReference>
<feature type="region of interest" description="Disordered" evidence="10">
    <location>
        <begin position="159"/>
        <end position="188"/>
    </location>
</feature>
<sequence>MSKVVRSVKNVTKGYSPVQIKVRNATSNDPWGPTGTDMAEIAALTFNNPSDFYEIMDMLDKRLNDKGKNWRHVLKSLKVLDYCLHEGSELVVTWARKNIYIIKTLREFQYIDEDQKDVGQNVRTSAKELTSLILDEDRLRSERSDRKLWKTRVTGIDEHAPQAIAGPAQPRRSRTQHNHADDLAAEERSQLDRAIYESKLLAEEEARKRRQAQDESDPDVLSAMQLSLEEADLHARQLQEQNAALLFDDTPAPPPAQSQPTGHNQGYQQQPAVDWFGNPLQQQPQSTGFLNNQYSQPQQTGYQTGFANGFQPAQPTGYDQFGQQPFLQQQNTIQPQQTAFQTNNPYGVQPSGDLFGVQAPQQPNLQAGTNNPWASPSSQVPDALKPLPTGSNNPFAQRPPQSSPSPFARPSTQPSLGTLFESQPTVQFTQPSQPNPIANYSAPQPSFQQQQKPVNPQHARLNALLASGEGQDTFGNTGDLRIPAQHTAPGTFVNSAGQGLDRLRAAQTGTNPFFSAQATGFGQAQGGFGQQMPAQTGPVGGFSGGYGQQNSNPFGARPVGQQGGSLIDL</sequence>
<dbReference type="AlphaFoldDB" id="A0A178ZFD7"/>
<keyword evidence="7" id="KW-0677">Repeat</keyword>
<dbReference type="GO" id="GO:0000147">
    <property type="term" value="P:actin cortical patch assembly"/>
    <property type="evidence" value="ECO:0007669"/>
    <property type="project" value="UniProtKB-ARBA"/>
</dbReference>
<feature type="compositionally biased region" description="Polar residues" evidence="10">
    <location>
        <begin position="359"/>
        <end position="380"/>
    </location>
</feature>
<dbReference type="SUPFAM" id="SSF48464">
    <property type="entry name" value="ENTH/VHS domain"/>
    <property type="match status" value="1"/>
</dbReference>
<dbReference type="Pfam" id="PF01417">
    <property type="entry name" value="ENTH"/>
    <property type="match status" value="1"/>
</dbReference>
<gene>
    <name evidence="12" type="ORF">AYL99_07291</name>
</gene>
<dbReference type="PROSITE" id="PS50942">
    <property type="entry name" value="ENTH"/>
    <property type="match status" value="1"/>
</dbReference>
<evidence type="ECO:0000256" key="5">
    <source>
        <dbReference type="ARBA" id="ARBA00022499"/>
    </source>
</evidence>
<feature type="compositionally biased region" description="Gly residues" evidence="10">
    <location>
        <begin position="538"/>
        <end position="547"/>
    </location>
</feature>
<keyword evidence="5" id="KW-1017">Isopeptide bond</keyword>
<dbReference type="InterPro" id="IPR008942">
    <property type="entry name" value="ENTH_VHS"/>
</dbReference>
<dbReference type="GO" id="GO:0030479">
    <property type="term" value="C:actin cortical patch"/>
    <property type="evidence" value="ECO:0007669"/>
    <property type="project" value="EnsemblFungi"/>
</dbReference>
<evidence type="ECO:0000256" key="4">
    <source>
        <dbReference type="ARBA" id="ARBA00022490"/>
    </source>
</evidence>
<comment type="similarity">
    <text evidence="3">Belongs to the epsin family.</text>
</comment>
<feature type="compositionally biased region" description="Basic and acidic residues" evidence="10">
    <location>
        <begin position="178"/>
        <end position="188"/>
    </location>
</feature>
<dbReference type="STRING" id="1367422.A0A178ZFD7"/>
<keyword evidence="4" id="KW-0963">Cytoplasm</keyword>
<dbReference type="GO" id="GO:0070530">
    <property type="term" value="F:K63-linked polyubiquitin modification-dependent protein binding"/>
    <property type="evidence" value="ECO:0007669"/>
    <property type="project" value="UniProtKB-ARBA"/>
</dbReference>
<evidence type="ECO:0000259" key="11">
    <source>
        <dbReference type="PROSITE" id="PS50942"/>
    </source>
</evidence>
<dbReference type="GO" id="GO:0030276">
    <property type="term" value="F:clathrin binding"/>
    <property type="evidence" value="ECO:0007669"/>
    <property type="project" value="TreeGrafter"/>
</dbReference>
<feature type="region of interest" description="Disordered" evidence="10">
    <location>
        <begin position="534"/>
        <end position="569"/>
    </location>
</feature>
<dbReference type="Proteomes" id="UP000078343">
    <property type="component" value="Unassembled WGS sequence"/>
</dbReference>
<dbReference type="PANTHER" id="PTHR12276:SF110">
    <property type="entry name" value="EPSIN-1-RELATED"/>
    <property type="match status" value="1"/>
</dbReference>
<feature type="compositionally biased region" description="Polar residues" evidence="10">
    <location>
        <begin position="410"/>
        <end position="454"/>
    </location>
</feature>
<reference evidence="12 13" key="1">
    <citation type="submission" date="2016-04" db="EMBL/GenBank/DDBJ databases">
        <title>Draft genome of Fonsecaea erecta CBS 125763.</title>
        <authorList>
            <person name="Weiss V.A."/>
            <person name="Vicente V.A."/>
            <person name="Raittz R.T."/>
            <person name="Moreno L.F."/>
            <person name="De Souza E.M."/>
            <person name="Pedrosa F.O."/>
            <person name="Steffens M.B."/>
            <person name="Faoro H."/>
            <person name="Tadra-Sfeir M.Z."/>
            <person name="Najafzadeh M.J."/>
            <person name="Felipe M.S."/>
            <person name="Teixeira M."/>
            <person name="Sun J."/>
            <person name="Xi L."/>
            <person name="Gomes R."/>
            <person name="De Azevedo C.M."/>
            <person name="Salgado C.G."/>
            <person name="Da Silva M.B."/>
            <person name="Nascimento M.F."/>
            <person name="Queiroz-Telles F."/>
            <person name="Attili D.S."/>
            <person name="Gorbushina A."/>
        </authorList>
    </citation>
    <scope>NUCLEOTIDE SEQUENCE [LARGE SCALE GENOMIC DNA]</scope>
    <source>
        <strain evidence="12 13">CBS 125763</strain>
    </source>
</reference>